<proteinExistence type="predicted"/>
<evidence type="ECO:0000313" key="1">
    <source>
        <dbReference type="EMBL" id="PWW29377.1"/>
    </source>
</evidence>
<sequence length="193" mass="22223">MTQAIKIEPSAAIQAAKSELTLEQIINKPKKRKLFGSSASQRADPVFTFYYPYMFYEWKVTVPRFVFRDGKALIRIGVNGLTNVAAQTDIWPECETIEAEPQSCLPCRVTEESADDECKLALENYVFKFMRPLKPPIYQLSRKEMIYLPYHVFYENSTGKKTLMITEALTGVTAEARKMKELNSWLESMARQK</sequence>
<dbReference type="OrthoDB" id="2858630at2"/>
<dbReference type="Proteomes" id="UP000247150">
    <property type="component" value="Unassembled WGS sequence"/>
</dbReference>
<reference evidence="1 2" key="1">
    <citation type="submission" date="2018-05" db="EMBL/GenBank/DDBJ databases">
        <title>Freshwater and sediment microbial communities from various areas in North America, analyzing microbe dynamics in response to fracking.</title>
        <authorList>
            <person name="Lamendella R."/>
        </authorList>
    </citation>
    <scope>NUCLEOTIDE SEQUENCE [LARGE SCALE GENOMIC DNA]</scope>
    <source>
        <strain evidence="1 2">15_TX</strain>
    </source>
</reference>
<dbReference type="EMBL" id="QGTW01000004">
    <property type="protein sequence ID" value="PWW29377.1"/>
    <property type="molecule type" value="Genomic_DNA"/>
</dbReference>
<name>A0A2V3A7E8_9BACI</name>
<evidence type="ECO:0000313" key="2">
    <source>
        <dbReference type="Proteomes" id="UP000247150"/>
    </source>
</evidence>
<organism evidence="1 2">
    <name type="scientific">Cytobacillus oceanisediminis</name>
    <dbReference type="NCBI Taxonomy" id="665099"/>
    <lineage>
        <taxon>Bacteria</taxon>
        <taxon>Bacillati</taxon>
        <taxon>Bacillota</taxon>
        <taxon>Bacilli</taxon>
        <taxon>Bacillales</taxon>
        <taxon>Bacillaceae</taxon>
        <taxon>Cytobacillus</taxon>
    </lineage>
</organism>
<protein>
    <submittedName>
        <fullName evidence="1">Uncharacterized protein</fullName>
    </submittedName>
</protein>
<dbReference type="AlphaFoldDB" id="A0A2V3A7E8"/>
<dbReference type="RefSeq" id="WP_110064453.1">
    <property type="nucleotide sequence ID" value="NZ_QGTW01000004.1"/>
</dbReference>
<gene>
    <name evidence="1" type="ORF">DFO73_1045</name>
</gene>
<comment type="caution">
    <text evidence="1">The sequence shown here is derived from an EMBL/GenBank/DDBJ whole genome shotgun (WGS) entry which is preliminary data.</text>
</comment>
<accession>A0A2V3A7E8</accession>